<dbReference type="VEuPathDB" id="TrichDB:TRFO_25733"/>
<dbReference type="GeneID" id="94839244"/>
<reference evidence="2" key="1">
    <citation type="submission" date="2016-10" db="EMBL/GenBank/DDBJ databases">
        <authorList>
            <person name="Benchimol M."/>
            <person name="Almeida L.G."/>
            <person name="Vasconcelos A.T."/>
            <person name="Perreira-Neves A."/>
            <person name="Rosa I.A."/>
            <person name="Tasca T."/>
            <person name="Bogo M.R."/>
            <person name="de Souza W."/>
        </authorList>
    </citation>
    <scope>NUCLEOTIDE SEQUENCE [LARGE SCALE GENOMIC DNA]</scope>
    <source>
        <strain evidence="2">K</strain>
    </source>
</reference>
<gene>
    <name evidence="2" type="ORF">TRFO_25733</name>
</gene>
<proteinExistence type="predicted"/>
<protein>
    <submittedName>
        <fullName evidence="2">Uncharacterized protein</fullName>
    </submittedName>
</protein>
<dbReference type="EMBL" id="MLAK01000731">
    <property type="protein sequence ID" value="OHT06252.1"/>
    <property type="molecule type" value="Genomic_DNA"/>
</dbReference>
<keyword evidence="1" id="KW-0472">Membrane</keyword>
<evidence type="ECO:0000313" key="2">
    <source>
        <dbReference type="EMBL" id="OHT06252.1"/>
    </source>
</evidence>
<feature type="transmembrane region" description="Helical" evidence="1">
    <location>
        <begin position="21"/>
        <end position="42"/>
    </location>
</feature>
<accession>A0A1J4K967</accession>
<evidence type="ECO:0000313" key="3">
    <source>
        <dbReference type="Proteomes" id="UP000179807"/>
    </source>
</evidence>
<dbReference type="Proteomes" id="UP000179807">
    <property type="component" value="Unassembled WGS sequence"/>
</dbReference>
<keyword evidence="1" id="KW-0812">Transmembrane</keyword>
<organism evidence="2 3">
    <name type="scientific">Tritrichomonas foetus</name>
    <dbReference type="NCBI Taxonomy" id="1144522"/>
    <lineage>
        <taxon>Eukaryota</taxon>
        <taxon>Metamonada</taxon>
        <taxon>Parabasalia</taxon>
        <taxon>Tritrichomonadida</taxon>
        <taxon>Tritrichomonadidae</taxon>
        <taxon>Tritrichomonas</taxon>
    </lineage>
</organism>
<evidence type="ECO:0000256" key="1">
    <source>
        <dbReference type="SAM" id="Phobius"/>
    </source>
</evidence>
<keyword evidence="1" id="KW-1133">Transmembrane helix</keyword>
<comment type="caution">
    <text evidence="2">The sequence shown here is derived from an EMBL/GenBank/DDBJ whole genome shotgun (WGS) entry which is preliminary data.</text>
</comment>
<name>A0A1J4K967_9EUKA</name>
<keyword evidence="3" id="KW-1185">Reference proteome</keyword>
<dbReference type="RefSeq" id="XP_068359388.1">
    <property type="nucleotide sequence ID" value="XM_068504540.1"/>
</dbReference>
<sequence>MKKFLERKYLEKLGKMNVAEILRVVGIAVVAIVIQFQIKYYLQSQKLFPEGVDQYFYEKKSFSNRNKINLPLDHRTVPDERIEWAEKFLKIPVWSRGYIKCGSPEAEIGCFELYRAAKVVEHWHKYSIKNKTNGLVFVNITNEPFPDRLSMLYHGFQIAAFSNRALYVDRNKFLPIILPDSIKHFEEILSFSDDFLKIPTDYQFASLEYEMRNPNLTFYGASYPQVLYTHHPIGSYLYENYGFHSAFYIGNFLFGTYNIPTNSSNINTINNQDNAFNNQIINENNIQSVRMNRKCVVETDFVVEGWKFNQELRFSHPSHFLKVLEQSGFNGDEVTIVTNSLDDNFTGFNDVQRINYAENGNDDYVCGLYSLISAKHTTFTLGSRLGFWASALLGGKSGFINSYVNIFANLTFSQQGSLFHMESPPDMREIYRTNTYFYSYNSNIKEGELYIKNLIW</sequence>
<dbReference type="AlphaFoldDB" id="A0A1J4K967"/>